<dbReference type="InterPro" id="IPR013120">
    <property type="entry name" value="FAR_NAD-bd"/>
</dbReference>
<dbReference type="OMA" id="RGKMMAV"/>
<dbReference type="InterPro" id="IPR023213">
    <property type="entry name" value="CAT-like_dom_sf"/>
</dbReference>
<dbReference type="Pfam" id="PF02801">
    <property type="entry name" value="Ketoacyl-synt_C"/>
    <property type="match status" value="1"/>
</dbReference>
<evidence type="ECO:0000256" key="9">
    <source>
        <dbReference type="ARBA" id="ARBA00023268"/>
    </source>
</evidence>
<dbReference type="Gene3D" id="3.40.366.10">
    <property type="entry name" value="Malonyl-Coenzyme A Acyl Carrier Protein, domain 2"/>
    <property type="match status" value="1"/>
</dbReference>
<dbReference type="SUPFAM" id="SSF53901">
    <property type="entry name" value="Thiolase-like"/>
    <property type="match status" value="1"/>
</dbReference>
<feature type="domain" description="Carrier" evidence="13">
    <location>
        <begin position="3495"/>
        <end position="3574"/>
    </location>
</feature>
<evidence type="ECO:0000313" key="16">
    <source>
        <dbReference type="EMBL" id="OBS18899.1"/>
    </source>
</evidence>
<dbReference type="InterPro" id="IPR049552">
    <property type="entry name" value="PKS_DH_N"/>
</dbReference>
<keyword evidence="2" id="KW-0596">Phosphopantetheine</keyword>
<dbReference type="Proteomes" id="UP000091967">
    <property type="component" value="Unassembled WGS sequence"/>
</dbReference>
<dbReference type="SMART" id="SM00822">
    <property type="entry name" value="PKS_KR"/>
    <property type="match status" value="1"/>
</dbReference>
<evidence type="ECO:0000256" key="2">
    <source>
        <dbReference type="ARBA" id="ARBA00022450"/>
    </source>
</evidence>
<dbReference type="Pfam" id="PF14765">
    <property type="entry name" value="PS-DH"/>
    <property type="match status" value="1"/>
</dbReference>
<dbReference type="Gene3D" id="3.30.70.3290">
    <property type="match status" value="1"/>
</dbReference>
<dbReference type="InterPro" id="IPR013217">
    <property type="entry name" value="Methyltransf_12"/>
</dbReference>
<feature type="domain" description="Ketosynthase family 3 (KS3)" evidence="14">
    <location>
        <begin position="8"/>
        <end position="439"/>
    </location>
</feature>
<organism evidence="16 17">
    <name type="scientific">Fusarium poae</name>
    <dbReference type="NCBI Taxonomy" id="36050"/>
    <lineage>
        <taxon>Eukaryota</taxon>
        <taxon>Fungi</taxon>
        <taxon>Dikarya</taxon>
        <taxon>Ascomycota</taxon>
        <taxon>Pezizomycotina</taxon>
        <taxon>Sordariomycetes</taxon>
        <taxon>Hypocreomycetidae</taxon>
        <taxon>Hypocreales</taxon>
        <taxon>Nectriaceae</taxon>
        <taxon>Fusarium</taxon>
    </lineage>
</organism>
<dbReference type="PROSITE" id="PS52019">
    <property type="entry name" value="PKS_MFAS_DH"/>
    <property type="match status" value="1"/>
</dbReference>
<proteinExistence type="inferred from homology"/>
<dbReference type="Gene3D" id="3.30.559.30">
    <property type="entry name" value="Nonribosomal peptide synthetase, condensation domain"/>
    <property type="match status" value="1"/>
</dbReference>
<evidence type="ECO:0000259" key="15">
    <source>
        <dbReference type="PROSITE" id="PS52019"/>
    </source>
</evidence>
<dbReference type="GO" id="GO:0031177">
    <property type="term" value="F:phosphopantetheine binding"/>
    <property type="evidence" value="ECO:0007669"/>
    <property type="project" value="InterPro"/>
</dbReference>
<dbReference type="Gene3D" id="3.40.50.720">
    <property type="entry name" value="NAD(P)-binding Rossmann-like Domain"/>
    <property type="match status" value="3"/>
</dbReference>
<dbReference type="Gene3D" id="1.10.1200.10">
    <property type="entry name" value="ACP-like"/>
    <property type="match status" value="2"/>
</dbReference>
<dbReference type="GO" id="GO:0006633">
    <property type="term" value="P:fatty acid biosynthetic process"/>
    <property type="evidence" value="ECO:0007669"/>
    <property type="project" value="InterPro"/>
</dbReference>
<comment type="pathway">
    <text evidence="1">Mycotoxin biosynthesis.</text>
</comment>
<dbReference type="PROSITE" id="PS00606">
    <property type="entry name" value="KS3_1"/>
    <property type="match status" value="1"/>
</dbReference>
<evidence type="ECO:0000259" key="13">
    <source>
        <dbReference type="PROSITE" id="PS50075"/>
    </source>
</evidence>
<dbReference type="Pfam" id="PF00501">
    <property type="entry name" value="AMP-binding"/>
    <property type="match status" value="1"/>
</dbReference>
<keyword evidence="4" id="KW-0436">Ligase</keyword>
<feature type="region of interest" description="Disordered" evidence="12">
    <location>
        <begin position="2480"/>
        <end position="2502"/>
    </location>
</feature>
<dbReference type="Pfam" id="PF16197">
    <property type="entry name" value="KAsynt_C_assoc"/>
    <property type="match status" value="1"/>
</dbReference>
<dbReference type="SMART" id="SM00825">
    <property type="entry name" value="PKS_KS"/>
    <property type="match status" value="1"/>
</dbReference>
<dbReference type="SUPFAM" id="SSF52151">
    <property type="entry name" value="FabD/lysophospholipase-like"/>
    <property type="match status" value="1"/>
</dbReference>
<dbReference type="InterPro" id="IPR014043">
    <property type="entry name" value="Acyl_transferase_dom"/>
</dbReference>
<dbReference type="Gene3D" id="3.40.50.150">
    <property type="entry name" value="Vaccinia Virus protein VP39"/>
    <property type="match status" value="1"/>
</dbReference>
<dbReference type="InterPro" id="IPR001227">
    <property type="entry name" value="Ac_transferase_dom_sf"/>
</dbReference>
<dbReference type="InterPro" id="IPR049900">
    <property type="entry name" value="PKS_mFAS_DH"/>
</dbReference>
<dbReference type="InterPro" id="IPR001242">
    <property type="entry name" value="Condensation_dom"/>
</dbReference>
<dbReference type="SUPFAM" id="SSF53335">
    <property type="entry name" value="S-adenosyl-L-methionine-dependent methyltransferases"/>
    <property type="match status" value="1"/>
</dbReference>
<dbReference type="NCBIfam" id="TIGR01733">
    <property type="entry name" value="AA-adenyl-dom"/>
    <property type="match status" value="1"/>
</dbReference>
<dbReference type="Gene3D" id="3.30.559.10">
    <property type="entry name" value="Chloramphenicol acetyltransferase-like domain"/>
    <property type="match status" value="1"/>
</dbReference>
<evidence type="ECO:0000256" key="11">
    <source>
        <dbReference type="PROSITE-ProRule" id="PRU01363"/>
    </source>
</evidence>
<dbReference type="InterPro" id="IPR016039">
    <property type="entry name" value="Thiolase-like"/>
</dbReference>
<keyword evidence="3" id="KW-0597">Phosphoprotein</keyword>
<accession>A0A1B8AEK8</accession>
<dbReference type="Pfam" id="PF00550">
    <property type="entry name" value="PP-binding"/>
    <property type="match status" value="2"/>
</dbReference>
<dbReference type="GO" id="GO:0032259">
    <property type="term" value="P:methylation"/>
    <property type="evidence" value="ECO:0007669"/>
    <property type="project" value="UniProtKB-KW"/>
</dbReference>
<keyword evidence="8" id="KW-0560">Oxidoreductase</keyword>
<dbReference type="InterPro" id="IPR016035">
    <property type="entry name" value="Acyl_Trfase/lysoPLipase"/>
</dbReference>
<dbReference type="InterPro" id="IPR020845">
    <property type="entry name" value="AMP-binding_CS"/>
</dbReference>
<dbReference type="CDD" id="cd00833">
    <property type="entry name" value="PKS"/>
    <property type="match status" value="1"/>
</dbReference>
<dbReference type="InterPro" id="IPR042099">
    <property type="entry name" value="ANL_N_sf"/>
</dbReference>
<evidence type="ECO:0008006" key="18">
    <source>
        <dbReference type="Google" id="ProtNLM"/>
    </source>
</evidence>
<dbReference type="GO" id="GO:0016874">
    <property type="term" value="F:ligase activity"/>
    <property type="evidence" value="ECO:0007669"/>
    <property type="project" value="UniProtKB-KW"/>
</dbReference>
<evidence type="ECO:0000256" key="6">
    <source>
        <dbReference type="ARBA" id="ARBA00022679"/>
    </source>
</evidence>
<keyword evidence="7" id="KW-0677">Repeat</keyword>
<dbReference type="InterPro" id="IPR049551">
    <property type="entry name" value="PKS_DH_C"/>
</dbReference>
<dbReference type="Gene3D" id="3.40.47.10">
    <property type="match status" value="1"/>
</dbReference>
<feature type="domain" description="Carrier" evidence="13">
    <location>
        <begin position="2370"/>
        <end position="2447"/>
    </location>
</feature>
<dbReference type="GO" id="GO:0004315">
    <property type="term" value="F:3-oxoacyl-[acyl-carrier-protein] synthase activity"/>
    <property type="evidence" value="ECO:0007669"/>
    <property type="project" value="InterPro"/>
</dbReference>
<dbReference type="Pfam" id="PF00109">
    <property type="entry name" value="ketoacyl-synt"/>
    <property type="match status" value="1"/>
</dbReference>
<evidence type="ECO:0000256" key="3">
    <source>
        <dbReference type="ARBA" id="ARBA00022553"/>
    </source>
</evidence>
<dbReference type="PANTHER" id="PTHR43775">
    <property type="entry name" value="FATTY ACID SYNTHASE"/>
    <property type="match status" value="1"/>
</dbReference>
<keyword evidence="5" id="KW-0489">Methyltransferase</keyword>
<dbReference type="CDD" id="cd05930">
    <property type="entry name" value="A_NRPS"/>
    <property type="match status" value="1"/>
</dbReference>
<dbReference type="Pfam" id="PF21089">
    <property type="entry name" value="PKS_DH_N"/>
    <property type="match status" value="1"/>
</dbReference>
<gene>
    <name evidence="16" type="ORF">FPOA_10625</name>
</gene>
<dbReference type="Pfam" id="PF08659">
    <property type="entry name" value="KR"/>
    <property type="match status" value="1"/>
</dbReference>
<dbReference type="Gene3D" id="3.40.50.12780">
    <property type="entry name" value="N-terminal domain of ligase-like"/>
    <property type="match status" value="1"/>
</dbReference>
<dbReference type="InterPro" id="IPR032821">
    <property type="entry name" value="PKS_assoc"/>
</dbReference>
<dbReference type="InterPro" id="IPR009081">
    <property type="entry name" value="PP-bd_ACP"/>
</dbReference>
<dbReference type="Pfam" id="PF00698">
    <property type="entry name" value="Acyl_transf_1"/>
    <property type="match status" value="1"/>
</dbReference>
<dbReference type="InterPro" id="IPR057326">
    <property type="entry name" value="KR_dom"/>
</dbReference>
<dbReference type="GO" id="GO:0004312">
    <property type="term" value="F:fatty acid synthase activity"/>
    <property type="evidence" value="ECO:0007669"/>
    <property type="project" value="TreeGrafter"/>
</dbReference>
<feature type="active site" description="Proton donor; for dehydratase activity" evidence="11">
    <location>
        <position position="1138"/>
    </location>
</feature>
<evidence type="ECO:0000256" key="4">
    <source>
        <dbReference type="ARBA" id="ARBA00022598"/>
    </source>
</evidence>
<comment type="similarity">
    <text evidence="10">In the C-terminal section; belongs to the NRP synthetase family.</text>
</comment>
<sequence>MSSQSFPKEPIAIIGTSCRFPGGANTPSKLWDLLTEKRDVQSPIPPERFNVDAFYSSNGDKNGCTDVKKAYLLSEDIRSFDASFFKINPREAEAMDPQQRLLLEAVYEATETAGLPMEDLKGSDTAVYVGCMTGDYHEMLMRDPQDMPKYMATGTARSILSNRISYLFDWKGPSMTIDTACSSSLVAVYDAVTALRNGVSRIACAGGVNLILGPEMMISESKLHMLSPTGRSKMWDASANGYARGEGVAALMMKTLSQALADGDHIEGIIREIGVNSDGRTNGITLPSPDAQKALIRQTYRNAGLDVFKDRCQFFEAHGTGTPAGDPLEARAIHEAFFSSGDIANEPMYVGSVKTAIGHLEGCAGLAGMIKALEAVKRGIIPPNQLFENLNPAVKPYTSNLKLPVDSQPWPKLVVGSSRRASVNSFGFGGTNVHAIIENYDNTPTQVSVNDIISTPLVLSANNDLSLRAQISQLAQVLQNAESHQVESILYTLAHRRSQLPLRTFFSGHDLQSLQEKLNIATAEDAVLPTAKQDVPLGPTPRILGVFTGQGAQWPTMGRELLKSSPFARSLMRSLEESLASLPEPPSWTLTEQIMADKDTSRLSEAAISQPLCTAVQLMIVELLRKAGINFDCVIGHSSGEISAAYAAGFLSLHDAIRVAYFRGVCAKLAGGANGAPGSMMAVGLSYEEASIFCEENFPGLVDVAASNAPTSTTLSGDKASIEEAKILLDQQGTFARVLRVDTAYHSHHMHPCAEPYLDLLQSAKVKALPGNDSCEWYSSVLGERIDASLHSEALAGEYWVENMINPVLFSVASELVADATLPCHVTLEVGPHPALKGPFNQTYKRATGSQLPYQATLSRNMHDVAALNDTLGFIWSQLGKSSVDFTSYAQAFSASTNTTLTTGLPPYPWDHTQSFWRESRKSLKYRLRAHPPHPLLGVRSVEDPGDSLRWLNHLRLEDAPWLDGHKVEGQVVLPAAAYLVMAMESARAIDETKEVQLIELTEVHIMSAIQLGQDLQAIETVFNLEVGDHQSSYAIATWSLSTPLRDGNWKCNAKGQLRVEFGSTQGASLLPTRVKPIASLTSVDVERFYSSLTSIGLEYTGEFKHLDSIERQLSFASARARQIAPEFAAMIHPALLDAAFQSIFAAYCWPDDGSLQAPFVPTYFRSLRIVNTSQLRHGDELVIDSFLTNTNERELTADMDVFEASNDEPVLQLEGLTCTSLLRPGPSNAKELYTKTEWEVDISSAIATTETEEADTVSDLELVDLCERLSYFYLRELNNAVSRDEVPNFDWHYQRIFEWIDHLFPSIQSGHHPTIKKEWSSDSRDWLMQQSSKFPGRIDLQLIQAVGENLPAVVRKQTTMLEHMVKDDMLNRIYKYGLGFERANVYLGRISKQLAHRYPRMNILEIGAGTGGATKGILESLGTTFDSYTFTDISTGFFEAAVETFDHWAAKMIFKPLNIENEPTEQGFPEGHYDFIIASNVLHATKSLEVTMKNTRKLLKPGGQLLLLEVTSDIVRVKLMMSGLSGWWLGGDDGRRYGPTIPVSQWDSLLKQTGFSGVDKTVNDFVDDEKYMTSVMLSQAVDDRMQLLRQPLATSGDWLSSHSITIVGGKHNNMSTEMVKLLNHISGIPENLINCVESFEQLTSSDIHVRSALVLEDLDEPILKNLTDDKLRGVQKLMNECRQVLWVSGGCQREDPFANMSIGMCRSFGSEYPHINLQHVDVEGDVTENTSSSLVKAFLQLVYRGSLKSDDIVWSIEPELILRDDQWFIPRVKSDQALNDQLNASKMTLQTKKSPASDTIEIQQRRNQFVLVEPVPSLSLSLSSSSSPVDITVTHSLLYPFKLGQKSSGYLCHGYTVSEPRTRVLAVSGTNRSRISVPPFFVWDLSANDGEPASLLHKTAFATAAERVLGDVVSGSTVLIHEADDFIGAAIRWRAADLGLEVVLTTSDFSKAKSGDVTFVHALAPERVLKQVIPQGTKMIVDLSGRDCDTIESPFKRFISPYARVVQLQDIIDSQPQGVEDPIIHGVRDAIRSSLNVNAIAPVTAIADLANKSVSLKDYATVVDFSTDAAISAVIQPLDGTRLFRSDKTYLLIGFTGGLGKALCRWMVSCGVRHIALTTRNVDAIDKVWLEELQLQGAQVNLFQADVSESDALTKVYKQIVQQMPPICGAANAALLLSDRTFSELKVQDFLKVFGPKVKATQNLHDLLKDQKLDFFIMFSSLASVVGNRGQVNYAASNLFMSAIAEQRRAQGLAASVMHIGMVLGVGYVSSTGAYEATLRSSNYMAISETDLRNMFSQAILVGQPDSVRGPELITGLNRYSLEPDAQKYFWRDNMRFSHHTLEEEHQERSSSTKVSMSQRLEEAKDATEILSIVEEEFCTKLERMLQAEAGSIKTSQSLLGLGVDSLIAAEIRSWFFKELDIDTPVLEILNTASISELCSTAVSNLPSVFGQSIESKNEVTKEAIKSLDTVHASTTVSSALPTEHEPFTRPNSTQVTTSEVDSEEKALFKPAVIRSGPLSFAQERLWFLQQFLQDTTTYNVTMHYRISGPLRLKDLGEAFQQVIQRHETLRTAFFIDTETDLPRQAVLKQSPFSLEVKHNTTAKVEYERMQKTTYDLEKGDVVRVVIVPNSDDEHDLIFGFHHIALDGFSAQIMVRDLALAYSGQTLKPKELGYLDFAIAQKAAKFPTDIVDYWKAEFEDLPPTLPVFDFAETKMRIPLTDYTTRAYERTLPAEAGAKTKAAARDLGVTPFHIHLAALQVVLSDLASTNDVCIGITDANKNDAAFMDAVGFFVNLLPLRLQSRASQTLAGLACDAKTKANHALARSQIPFDVLLDELKLPRSTMHSPLFQVVLNFKMGSTQKVPLADCQAQLVTFKDANNPYDLTFDIETYNDGSTSIIVKTQEYLYTQSELGFILDRYTDVLSLFANESSQTLGQACKPSTAQIQKALSLGKGERIPSPRFDTLSHYFDDWVERQPDATALKTDGGKTLTYRQLKGLVNQIAATLVEGGVTPGSKVGVYCEPSLYIFALLMAISEIGGVYVPLDAQNPIKRLQLIINDCQPDVVVIDDSTKDSALELETTAKSVNIYAIEPTSSNAPEIENRAQGSGMGYIYYTSGTTGVPKGVALTHTNLVHHIDGFIHYTSLRRCTMLQQAPLGFDMSLTQMSLVTMLGGTLIVASSETRKDPMQIAQLMLAEKVTHTFMTPTLALAVIHHGYEYLSKCVDWEFALLSGEAVRAHVPPEFKRLGLKNLSLHDGYGPTEITIISSCGLNELSDNTPHDTRNPSIGLALPNYSCYILDENMQPVRPGFAGELVVGGCGIAIGYLNREDLTQARFLRDPFASPEDISRGWTRMYRTGDKARFLPDGRIAFLGRIAGDSQIKLRGFRIELEDVANTIVKASKGVIPEAAVSLRQGENGDGDSAFLVAFAIISETHCPSDIKAYLKQLLKELSLPRYMIPARIVPTDKLPMNSSGKLDQYALDALPVPLDEDVIAEPLSETQERLKLGWLKALPPVAADATIGPDTDFFTAGGNSLRIVTLREYISREFGVTVSVFDLFQASTLSEMAAKIDGSAEVIDTKTIDWVEETRIDSSILNVDSLVSQKSDELQVALTGSTGFLGLSILKSLLADKHVAKVHCLAIRSSAKLDSIFSSPRVACYQGDLSLPSLGLSEEQFDTLAQSVDRIIHNGADVSFLKTYQSLKRPNVEATCELARMAAQRGIPFHFVSTGGVVNLTGQDGLAEISVSDYKPPVDGSYGYVASKWASEHILESYAKQGLPVWIHRPANITGTNAPTHDLMQNIFRYSAETSSLPELSGWNGYFDFVPVEDVAEGIVNSVTETREDKLVYRHHCGTKKIAVDDLKDYFEKEQGKKMDTVSVEEWLDRAKNAGLDPLTGTLVQKTLSQGSGIVPWLRTGNLNGKGDTASSVRNLGTCTTFFRERDCRGSNWQQVGNAATVPDFLNDHIWSFRNQCCDSDRRARCNLACGTSCVAAGPQGIEACLEGCTGGCTRAYDCV</sequence>
<dbReference type="STRING" id="36050.A0A1B8AEK8"/>
<dbReference type="PROSITE" id="PS00012">
    <property type="entry name" value="PHOSPHOPANTETHEINE"/>
    <property type="match status" value="1"/>
</dbReference>
<dbReference type="InterPro" id="IPR000873">
    <property type="entry name" value="AMP-dep_synth/lig_dom"/>
</dbReference>
<dbReference type="Pfam" id="PF07993">
    <property type="entry name" value="NAD_binding_4"/>
    <property type="match status" value="1"/>
</dbReference>
<dbReference type="InterPro" id="IPR050091">
    <property type="entry name" value="PKS_NRPS_Biosynth_Enz"/>
</dbReference>
<feature type="region of interest" description="C-terminal hotdog fold" evidence="11">
    <location>
        <begin position="1081"/>
        <end position="1228"/>
    </location>
</feature>
<dbReference type="Pfam" id="PF00668">
    <property type="entry name" value="Condensation"/>
    <property type="match status" value="1"/>
</dbReference>
<dbReference type="PROSITE" id="PS52004">
    <property type="entry name" value="KS3_2"/>
    <property type="match status" value="1"/>
</dbReference>
<feature type="domain" description="PKS/mFAS DH" evidence="15">
    <location>
        <begin position="934"/>
        <end position="1228"/>
    </location>
</feature>
<keyword evidence="17" id="KW-1185">Reference proteome</keyword>
<dbReference type="InterPro" id="IPR014031">
    <property type="entry name" value="Ketoacyl_synth_C"/>
</dbReference>
<dbReference type="GO" id="GO:0009403">
    <property type="term" value="P:toxin biosynthetic process"/>
    <property type="evidence" value="ECO:0007669"/>
    <property type="project" value="UniProtKB-ARBA"/>
</dbReference>
<evidence type="ECO:0000259" key="14">
    <source>
        <dbReference type="PROSITE" id="PS52004"/>
    </source>
</evidence>
<dbReference type="EMBL" id="LYXU01000004">
    <property type="protein sequence ID" value="OBS18899.1"/>
    <property type="molecule type" value="Genomic_DNA"/>
</dbReference>
<dbReference type="InterPro" id="IPR014030">
    <property type="entry name" value="Ketoacyl_synth_N"/>
</dbReference>
<evidence type="ECO:0000256" key="7">
    <source>
        <dbReference type="ARBA" id="ARBA00022737"/>
    </source>
</evidence>
<feature type="compositionally biased region" description="Polar residues" evidence="12">
    <location>
        <begin position="2491"/>
        <end position="2501"/>
    </location>
</feature>
<name>A0A1B8AEK8_FUSPO</name>
<evidence type="ECO:0000256" key="10">
    <source>
        <dbReference type="ARBA" id="ARBA00029443"/>
    </source>
</evidence>
<dbReference type="InterPro" id="IPR006162">
    <property type="entry name" value="Ppantetheine_attach_site"/>
</dbReference>
<feature type="active site" description="Proton acceptor; for dehydratase activity" evidence="11">
    <location>
        <position position="966"/>
    </location>
</feature>
<dbReference type="InterPro" id="IPR029063">
    <property type="entry name" value="SAM-dependent_MTases_sf"/>
</dbReference>
<dbReference type="InterPro" id="IPR036291">
    <property type="entry name" value="NAD(P)-bd_dom_sf"/>
</dbReference>
<dbReference type="SMART" id="SM00826">
    <property type="entry name" value="PKS_DH"/>
    <property type="match status" value="1"/>
</dbReference>
<dbReference type="PANTHER" id="PTHR43775:SF20">
    <property type="entry name" value="HYBRID PKS-NRPS SYNTHETASE APDA"/>
    <property type="match status" value="1"/>
</dbReference>
<evidence type="ECO:0000256" key="5">
    <source>
        <dbReference type="ARBA" id="ARBA00022603"/>
    </source>
</evidence>
<dbReference type="PROSITE" id="PS50075">
    <property type="entry name" value="CARRIER"/>
    <property type="match status" value="2"/>
</dbReference>
<dbReference type="InterPro" id="IPR020806">
    <property type="entry name" value="PKS_PP-bd"/>
</dbReference>
<dbReference type="InterPro" id="IPR016036">
    <property type="entry name" value="Malonyl_transacylase_ACP-bd"/>
</dbReference>
<dbReference type="Gene3D" id="3.10.129.110">
    <property type="entry name" value="Polyketide synthase dehydratase"/>
    <property type="match status" value="1"/>
</dbReference>
<evidence type="ECO:0000313" key="17">
    <source>
        <dbReference type="Proteomes" id="UP000091967"/>
    </source>
</evidence>
<dbReference type="InterPro" id="IPR045851">
    <property type="entry name" value="AMP-bd_C_sf"/>
</dbReference>
<dbReference type="SMART" id="SM00827">
    <property type="entry name" value="PKS_AT"/>
    <property type="match status" value="1"/>
</dbReference>
<dbReference type="InterPro" id="IPR020807">
    <property type="entry name" value="PKS_DH"/>
</dbReference>
<evidence type="ECO:0000256" key="8">
    <source>
        <dbReference type="ARBA" id="ARBA00023002"/>
    </source>
</evidence>
<dbReference type="InterPro" id="IPR042104">
    <property type="entry name" value="PKS_dehydratase_sf"/>
</dbReference>
<evidence type="ECO:0000256" key="1">
    <source>
        <dbReference type="ARBA" id="ARBA00004685"/>
    </source>
</evidence>
<dbReference type="InterPro" id="IPR013968">
    <property type="entry name" value="PKS_KR"/>
</dbReference>
<dbReference type="GO" id="GO:0016491">
    <property type="term" value="F:oxidoreductase activity"/>
    <property type="evidence" value="ECO:0007669"/>
    <property type="project" value="UniProtKB-KW"/>
</dbReference>
<dbReference type="InterPro" id="IPR036736">
    <property type="entry name" value="ACP-like_sf"/>
</dbReference>
<dbReference type="SUPFAM" id="SSF56801">
    <property type="entry name" value="Acetyl-CoA synthetase-like"/>
    <property type="match status" value="1"/>
</dbReference>
<dbReference type="PROSITE" id="PS00455">
    <property type="entry name" value="AMP_BINDING"/>
    <property type="match status" value="1"/>
</dbReference>
<dbReference type="GO" id="GO:0008168">
    <property type="term" value="F:methyltransferase activity"/>
    <property type="evidence" value="ECO:0007669"/>
    <property type="project" value="UniProtKB-KW"/>
</dbReference>
<evidence type="ECO:0000256" key="12">
    <source>
        <dbReference type="SAM" id="MobiDB-lite"/>
    </source>
</evidence>
<dbReference type="SUPFAM" id="SSF47336">
    <property type="entry name" value="ACP-like"/>
    <property type="match status" value="2"/>
</dbReference>
<feature type="region of interest" description="N-terminal hotdog fold" evidence="11">
    <location>
        <begin position="934"/>
        <end position="1065"/>
    </location>
</feature>
<dbReference type="CDD" id="cd19532">
    <property type="entry name" value="C_PKS-NRPS"/>
    <property type="match status" value="1"/>
</dbReference>
<reference evidence="16 17" key="1">
    <citation type="submission" date="2016-06" db="EMBL/GenBank/DDBJ databases">
        <title>Living apart together: crosstalk between the core and supernumerary genomes in a fungal plant pathogen.</title>
        <authorList>
            <person name="Vanheule A."/>
            <person name="Audenaert K."/>
            <person name="Warris S."/>
            <person name="Van De Geest H."/>
            <person name="Schijlen E."/>
            <person name="Hofte M."/>
            <person name="De Saeger S."/>
            <person name="Haesaert G."/>
            <person name="Waalwijk C."/>
            <person name="Van Der Lee T."/>
        </authorList>
    </citation>
    <scope>NUCLEOTIDE SEQUENCE [LARGE SCALE GENOMIC DNA]</scope>
    <source>
        <strain evidence="16 17">2516</strain>
    </source>
</reference>
<dbReference type="SUPFAM" id="SSF51735">
    <property type="entry name" value="NAD(P)-binding Rossmann-fold domains"/>
    <property type="match status" value="2"/>
</dbReference>
<protein>
    <recommendedName>
        <fullName evidence="18">Carrier domain-containing protein</fullName>
    </recommendedName>
</protein>
<dbReference type="Pfam" id="PF08242">
    <property type="entry name" value="Methyltransf_12"/>
    <property type="match status" value="1"/>
</dbReference>
<dbReference type="InterPro" id="IPR020841">
    <property type="entry name" value="PKS_Beta-ketoAc_synthase_dom"/>
</dbReference>
<dbReference type="FunFam" id="3.40.47.10:FF:000019">
    <property type="entry name" value="Polyketide synthase type I"/>
    <property type="match status" value="1"/>
</dbReference>
<comment type="caution">
    <text evidence="16">The sequence shown here is derived from an EMBL/GenBank/DDBJ whole genome shotgun (WGS) entry which is preliminary data.</text>
</comment>
<dbReference type="InterPro" id="IPR018201">
    <property type="entry name" value="Ketoacyl_synth_AS"/>
</dbReference>
<dbReference type="SMART" id="SM00823">
    <property type="entry name" value="PKS_PP"/>
    <property type="match status" value="2"/>
</dbReference>
<keyword evidence="6" id="KW-0808">Transferase</keyword>
<dbReference type="SUPFAM" id="SSF52777">
    <property type="entry name" value="CoA-dependent acyltransferases"/>
    <property type="match status" value="2"/>
</dbReference>
<dbReference type="Gene3D" id="3.30.300.30">
    <property type="match status" value="1"/>
</dbReference>
<dbReference type="InterPro" id="IPR010071">
    <property type="entry name" value="AA_adenyl_dom"/>
</dbReference>
<dbReference type="SUPFAM" id="SSF55048">
    <property type="entry name" value="Probable ACP-binding domain of malonyl-CoA ACP transacylase"/>
    <property type="match status" value="1"/>
</dbReference>
<keyword evidence="9" id="KW-0511">Multifunctional enzyme</keyword>